<dbReference type="EMBL" id="FLTX01000023">
    <property type="protein sequence ID" value="SBV50866.1"/>
    <property type="molecule type" value="Genomic_DNA"/>
</dbReference>
<dbReference type="CDD" id="cd07814">
    <property type="entry name" value="SRPBCC_CalC_Aha1-like"/>
    <property type="match status" value="1"/>
</dbReference>
<reference evidence="3 4" key="1">
    <citation type="submission" date="2016-06" db="EMBL/GenBank/DDBJ databases">
        <authorList>
            <person name="Kjaerup R.B."/>
            <person name="Dalgaard T.S."/>
            <person name="Juul-Madsen H.R."/>
        </authorList>
    </citation>
    <scope>NUCLEOTIDE SEQUENCE [LARGE SCALE GENOMIC DNA]</scope>
    <source>
        <strain evidence="3">LMG947</strain>
    </source>
</reference>
<comment type="similarity">
    <text evidence="1">Belongs to the AHA1 family.</text>
</comment>
<evidence type="ECO:0000256" key="1">
    <source>
        <dbReference type="ARBA" id="ARBA00006817"/>
    </source>
</evidence>
<evidence type="ECO:0000259" key="2">
    <source>
        <dbReference type="Pfam" id="PF08327"/>
    </source>
</evidence>
<organism evidence="3 4">
    <name type="scientific">Xanthomonas bromi</name>
    <dbReference type="NCBI Taxonomy" id="56449"/>
    <lineage>
        <taxon>Bacteria</taxon>
        <taxon>Pseudomonadati</taxon>
        <taxon>Pseudomonadota</taxon>
        <taxon>Gammaproteobacteria</taxon>
        <taxon>Lysobacterales</taxon>
        <taxon>Lysobacteraceae</taxon>
        <taxon>Xanthomonas</taxon>
    </lineage>
</organism>
<evidence type="ECO:0000313" key="3">
    <source>
        <dbReference type="EMBL" id="SBV50866.1"/>
    </source>
</evidence>
<dbReference type="InterPro" id="IPR023393">
    <property type="entry name" value="START-like_dom_sf"/>
</dbReference>
<proteinExistence type="inferred from homology"/>
<feature type="domain" description="Activator of Hsp90 ATPase homologue 1/2-like C-terminal" evidence="2">
    <location>
        <begin position="37"/>
        <end position="157"/>
    </location>
</feature>
<dbReference type="Pfam" id="PF08327">
    <property type="entry name" value="AHSA1"/>
    <property type="match status" value="1"/>
</dbReference>
<dbReference type="SUPFAM" id="SSF55961">
    <property type="entry name" value="Bet v1-like"/>
    <property type="match status" value="1"/>
</dbReference>
<evidence type="ECO:0000313" key="4">
    <source>
        <dbReference type="Proteomes" id="UP000092503"/>
    </source>
</evidence>
<dbReference type="Gene3D" id="3.30.530.20">
    <property type="match status" value="1"/>
</dbReference>
<accession>A0A1C3NKF1</accession>
<dbReference type="Proteomes" id="UP000092503">
    <property type="component" value="Unassembled WGS sequence"/>
</dbReference>
<dbReference type="STRING" id="56449.XBLMG947_1648"/>
<name>A0A1C3NKF1_9XANT</name>
<protein>
    <recommendedName>
        <fullName evidence="2">Activator of Hsp90 ATPase homologue 1/2-like C-terminal domain-containing protein</fullName>
    </recommendedName>
</protein>
<dbReference type="AlphaFoldDB" id="A0A1C3NKF1"/>
<dbReference type="InterPro" id="IPR013538">
    <property type="entry name" value="ASHA1/2-like_C"/>
</dbReference>
<sequence length="181" mass="20526">MLGLACNWLLKYGIIGVQAVIAHQMNREIRHSIVIAAAPEVVSAALSEPRKFAHWWTREVSLADDLVRLDWSRQGWRVELSIDAGADHQLVCWRCHDSNMLDTDAWKGTVMRFELRSTSQGTQVDFVQSGYRDSPCKEACARGWRFFLGSSLKRYVETGEGAPSVDMRMPESLEQHAHAPR</sequence>
<gene>
    <name evidence="3" type="ORF">XBLMG947_1648</name>
</gene>